<dbReference type="GO" id="GO:0005524">
    <property type="term" value="F:ATP binding"/>
    <property type="evidence" value="ECO:0007669"/>
    <property type="project" value="UniProtKB-UniRule"/>
</dbReference>
<dbReference type="PANTHER" id="PTHR11693:SF22">
    <property type="entry name" value="ATP SYNTHASE SUBUNIT GAMMA, MITOCHONDRIAL"/>
    <property type="match status" value="1"/>
</dbReference>
<evidence type="ECO:0000256" key="3">
    <source>
        <dbReference type="ARBA" id="ARBA00007681"/>
    </source>
</evidence>
<dbReference type="PRINTS" id="PR00126">
    <property type="entry name" value="ATPASEGAMMA"/>
</dbReference>
<dbReference type="NCBIfam" id="TIGR01146">
    <property type="entry name" value="ATPsyn_F1gamma"/>
    <property type="match status" value="1"/>
</dbReference>
<keyword evidence="7 10" id="KW-0472">Membrane</keyword>
<dbReference type="Proteomes" id="UP000289257">
    <property type="component" value="Unassembled WGS sequence"/>
</dbReference>
<dbReference type="Pfam" id="PF00231">
    <property type="entry name" value="ATP-synt"/>
    <property type="match status" value="1"/>
</dbReference>
<evidence type="ECO:0000256" key="10">
    <source>
        <dbReference type="HAMAP-Rule" id="MF_00815"/>
    </source>
</evidence>
<dbReference type="EMBL" id="SCKX01000001">
    <property type="protein sequence ID" value="RWZ78657.1"/>
    <property type="molecule type" value="Genomic_DNA"/>
</dbReference>
<evidence type="ECO:0000256" key="8">
    <source>
        <dbReference type="ARBA" id="ARBA00023196"/>
    </source>
</evidence>
<keyword evidence="4 10" id="KW-0813">Transport</keyword>
<accession>A0A4V1J7H0</accession>
<evidence type="ECO:0000256" key="7">
    <source>
        <dbReference type="ARBA" id="ARBA00023136"/>
    </source>
</evidence>
<dbReference type="CDD" id="cd12151">
    <property type="entry name" value="F1-ATPase_gamma"/>
    <property type="match status" value="1"/>
</dbReference>
<comment type="function">
    <text evidence="1 10">Produces ATP from ADP in the presence of a proton gradient across the membrane. The gamma chain is believed to be important in regulating ATPase activity and the flow of protons through the CF(0) complex.</text>
</comment>
<dbReference type="Gene3D" id="3.40.1380.10">
    <property type="match status" value="1"/>
</dbReference>
<sequence length="289" mass="31641">MASTQLLKSRIRSVRSTRQITKAMQLVAASKMRRAQESTKASAPYTEAARELLTALSTRTSVKNHPLFTKRTVKNRLMIVIASDKGLAGAYNSNIAKLYVNELQADDAARIKNKTITVGRKASQLAVRLKDTEIIAAYQELPDRPDGNELRAILDAAKTRFEAGEVDAVDVIYTNFISSMTQEATILRVLPAGFEDNPDQPNTSDITYEPGTAEVLDGVAYRLIGAELFQALLDARASEHSMRMIAMKNASDNASDLIDDLTLEMNKARQGAITQELAEISGGVEALHE</sequence>
<evidence type="ECO:0000256" key="9">
    <source>
        <dbReference type="ARBA" id="ARBA00023310"/>
    </source>
</evidence>
<evidence type="ECO:0000313" key="12">
    <source>
        <dbReference type="Proteomes" id="UP000289257"/>
    </source>
</evidence>
<keyword evidence="9 10" id="KW-0066">ATP synthesis</keyword>
<evidence type="ECO:0000256" key="4">
    <source>
        <dbReference type="ARBA" id="ARBA00022448"/>
    </source>
</evidence>
<dbReference type="PANTHER" id="PTHR11693">
    <property type="entry name" value="ATP SYNTHASE GAMMA CHAIN"/>
    <property type="match status" value="1"/>
</dbReference>
<name>A0A4V1J7H0_9BACT</name>
<organism evidence="11 12">
    <name type="scientific">Candidatus Microsaccharimonas sossegonensis</name>
    <dbReference type="NCBI Taxonomy" id="2506948"/>
    <lineage>
        <taxon>Bacteria</taxon>
        <taxon>Candidatus Saccharimonadota</taxon>
        <taxon>Candidatus Saccharimonadia</taxon>
        <taxon>Candidatus Saccharimonadales</taxon>
        <taxon>Candidatus Saccharimonadaceae</taxon>
        <taxon>Candidatus Microsaccharimonas</taxon>
    </lineage>
</organism>
<dbReference type="Gene3D" id="1.10.287.80">
    <property type="entry name" value="ATP synthase, gamma subunit, helix hairpin domain"/>
    <property type="match status" value="1"/>
</dbReference>
<keyword evidence="12" id="KW-1185">Reference proteome</keyword>
<evidence type="ECO:0000256" key="1">
    <source>
        <dbReference type="ARBA" id="ARBA00003456"/>
    </source>
</evidence>
<comment type="similarity">
    <text evidence="3 10">Belongs to the ATPase gamma chain family.</text>
</comment>
<dbReference type="GO" id="GO:0045259">
    <property type="term" value="C:proton-transporting ATP synthase complex"/>
    <property type="evidence" value="ECO:0007669"/>
    <property type="project" value="UniProtKB-KW"/>
</dbReference>
<dbReference type="AlphaFoldDB" id="A0A4V1J7H0"/>
<dbReference type="SUPFAM" id="SSF52943">
    <property type="entry name" value="ATP synthase (F1-ATPase), gamma subunit"/>
    <property type="match status" value="1"/>
</dbReference>
<comment type="subcellular location">
    <subcellularLocation>
        <location evidence="10">Cell membrane</location>
        <topology evidence="10">Peripheral membrane protein</topology>
    </subcellularLocation>
    <subcellularLocation>
        <location evidence="2">Membrane</location>
        <topology evidence="2">Peripheral membrane protein</topology>
    </subcellularLocation>
</comment>
<dbReference type="GO" id="GO:0005886">
    <property type="term" value="C:plasma membrane"/>
    <property type="evidence" value="ECO:0007669"/>
    <property type="project" value="UniProtKB-SubCell"/>
</dbReference>
<evidence type="ECO:0000256" key="6">
    <source>
        <dbReference type="ARBA" id="ARBA00023065"/>
    </source>
</evidence>
<dbReference type="GO" id="GO:0042777">
    <property type="term" value="P:proton motive force-driven plasma membrane ATP synthesis"/>
    <property type="evidence" value="ECO:0007669"/>
    <property type="project" value="UniProtKB-UniRule"/>
</dbReference>
<keyword evidence="8 10" id="KW-0139">CF(1)</keyword>
<gene>
    <name evidence="10 11" type="primary">atpG</name>
    <name evidence="11" type="ORF">EOT05_02825</name>
</gene>
<evidence type="ECO:0000256" key="2">
    <source>
        <dbReference type="ARBA" id="ARBA00004170"/>
    </source>
</evidence>
<comment type="caution">
    <text evidence="11">The sequence shown here is derived from an EMBL/GenBank/DDBJ whole genome shotgun (WGS) entry which is preliminary data.</text>
</comment>
<reference evidence="11" key="1">
    <citation type="submission" date="2019-01" db="EMBL/GenBank/DDBJ databases">
        <title>Genomic signatures and co-occurrence patterns of the ultra-small Saccharimodia (Patescibacteria phylum) suggest a symbiotic lifestyle.</title>
        <authorList>
            <person name="Lemos L."/>
            <person name="Medeiros J."/>
            <person name="Andreote F."/>
            <person name="Fernandes G."/>
            <person name="Varani A."/>
            <person name="Oliveira G."/>
            <person name="Pylro V."/>
        </authorList>
    </citation>
    <scope>NUCLEOTIDE SEQUENCE [LARGE SCALE GENOMIC DNA]</scope>
    <source>
        <strain evidence="11">AMD02</strain>
    </source>
</reference>
<evidence type="ECO:0000313" key="11">
    <source>
        <dbReference type="EMBL" id="RWZ78657.1"/>
    </source>
</evidence>
<dbReference type="GO" id="GO:0046933">
    <property type="term" value="F:proton-transporting ATP synthase activity, rotational mechanism"/>
    <property type="evidence" value="ECO:0007669"/>
    <property type="project" value="UniProtKB-UniRule"/>
</dbReference>
<keyword evidence="5 10" id="KW-0375">Hydrogen ion transport</keyword>
<dbReference type="InterPro" id="IPR035968">
    <property type="entry name" value="ATP_synth_F1_ATPase_gsu"/>
</dbReference>
<dbReference type="HAMAP" id="MF_00815">
    <property type="entry name" value="ATP_synth_gamma_bact"/>
    <property type="match status" value="1"/>
</dbReference>
<comment type="subunit">
    <text evidence="10">F-type ATPases have 2 components, CF(1) - the catalytic core - and CF(0) - the membrane proton channel. CF(1) has five subunits: alpha(3), beta(3), gamma(1), delta(1), epsilon(1). CF(0) has three main subunits: a, b and c.</text>
</comment>
<proteinExistence type="inferred from homology"/>
<keyword evidence="6 10" id="KW-0406">Ion transport</keyword>
<protein>
    <recommendedName>
        <fullName evidence="10">ATP synthase gamma chain</fullName>
    </recommendedName>
    <alternativeName>
        <fullName evidence="10">ATP synthase F1 sector gamma subunit</fullName>
    </alternativeName>
    <alternativeName>
        <fullName evidence="10">F-ATPase gamma subunit</fullName>
    </alternativeName>
</protein>
<dbReference type="InterPro" id="IPR000131">
    <property type="entry name" value="ATP_synth_F1_gsu"/>
</dbReference>
<evidence type="ECO:0000256" key="5">
    <source>
        <dbReference type="ARBA" id="ARBA00022781"/>
    </source>
</evidence>
<keyword evidence="10" id="KW-1003">Cell membrane</keyword>